<evidence type="ECO:0000313" key="3">
    <source>
        <dbReference type="EMBL" id="AEO71439.1"/>
    </source>
</evidence>
<dbReference type="PROSITE" id="PS51419">
    <property type="entry name" value="RAB"/>
    <property type="match status" value="1"/>
</dbReference>
<evidence type="ECO:0000256" key="1">
    <source>
        <dbReference type="ARBA" id="ARBA00022741"/>
    </source>
</evidence>
<evidence type="ECO:0008006" key="5">
    <source>
        <dbReference type="Google" id="ProtNLM"/>
    </source>
</evidence>
<dbReference type="GO" id="GO:0007264">
    <property type="term" value="P:small GTPase-mediated signal transduction"/>
    <property type="evidence" value="ECO:0007669"/>
    <property type="project" value="InterPro"/>
</dbReference>
<dbReference type="GO" id="GO:0003924">
    <property type="term" value="F:GTPase activity"/>
    <property type="evidence" value="ECO:0007669"/>
    <property type="project" value="InterPro"/>
</dbReference>
<organism evidence="3 4">
    <name type="scientific">Thermothielavioides terrestris (strain ATCC 38088 / NRRL 8126)</name>
    <name type="common">Thielavia terrestris</name>
    <dbReference type="NCBI Taxonomy" id="578455"/>
    <lineage>
        <taxon>Eukaryota</taxon>
        <taxon>Fungi</taxon>
        <taxon>Dikarya</taxon>
        <taxon>Ascomycota</taxon>
        <taxon>Pezizomycotina</taxon>
        <taxon>Sordariomycetes</taxon>
        <taxon>Sordariomycetidae</taxon>
        <taxon>Sordariales</taxon>
        <taxon>Chaetomiaceae</taxon>
        <taxon>Thermothielavioides</taxon>
        <taxon>Thermothielavioides terrestris</taxon>
    </lineage>
</organism>
<dbReference type="InterPro" id="IPR027417">
    <property type="entry name" value="P-loop_NTPase"/>
</dbReference>
<dbReference type="GeneID" id="11523006"/>
<dbReference type="OrthoDB" id="25896at2759"/>
<evidence type="ECO:0000313" key="4">
    <source>
        <dbReference type="Proteomes" id="UP000008181"/>
    </source>
</evidence>
<dbReference type="Pfam" id="PF00071">
    <property type="entry name" value="Ras"/>
    <property type="match status" value="1"/>
</dbReference>
<reference evidence="3 4" key="1">
    <citation type="journal article" date="2011" name="Nat. Biotechnol.">
        <title>Comparative genomic analysis of the thermophilic biomass-degrading fungi Myceliophthora thermophila and Thielavia terrestris.</title>
        <authorList>
            <person name="Berka R.M."/>
            <person name="Grigoriev I.V."/>
            <person name="Otillar R."/>
            <person name="Salamov A."/>
            <person name="Grimwood J."/>
            <person name="Reid I."/>
            <person name="Ishmael N."/>
            <person name="John T."/>
            <person name="Darmond C."/>
            <person name="Moisan M.-C."/>
            <person name="Henrissat B."/>
            <person name="Coutinho P.M."/>
            <person name="Lombard V."/>
            <person name="Natvig D.O."/>
            <person name="Lindquist E."/>
            <person name="Schmutz J."/>
            <person name="Lucas S."/>
            <person name="Harris P."/>
            <person name="Powlowski J."/>
            <person name="Bellemare A."/>
            <person name="Taylor D."/>
            <person name="Butler G."/>
            <person name="de Vries R.P."/>
            <person name="Allijn I.E."/>
            <person name="van den Brink J."/>
            <person name="Ushinsky S."/>
            <person name="Storms R."/>
            <person name="Powell A.J."/>
            <person name="Paulsen I.T."/>
            <person name="Elbourne L.D.H."/>
            <person name="Baker S.E."/>
            <person name="Magnuson J."/>
            <person name="LaBoissiere S."/>
            <person name="Clutterbuck A.J."/>
            <person name="Martinez D."/>
            <person name="Wogulis M."/>
            <person name="de Leon A.L."/>
            <person name="Rey M.W."/>
            <person name="Tsang A."/>
        </authorList>
    </citation>
    <scope>NUCLEOTIDE SEQUENCE [LARGE SCALE GENOMIC DNA]</scope>
    <source>
        <strain evidence="4">ATCC 38088 / NRRL 8126</strain>
    </source>
</reference>
<dbReference type="AlphaFoldDB" id="G2RHX7"/>
<gene>
    <name evidence="3" type="ORF">THITE_2123787</name>
</gene>
<dbReference type="SUPFAM" id="SSF52540">
    <property type="entry name" value="P-loop containing nucleoside triphosphate hydrolases"/>
    <property type="match status" value="1"/>
</dbReference>
<dbReference type="STRING" id="578455.G2RHX7"/>
<keyword evidence="4" id="KW-1185">Reference proteome</keyword>
<dbReference type="Proteomes" id="UP000008181">
    <property type="component" value="Chromosome 6"/>
</dbReference>
<dbReference type="EMBL" id="CP003014">
    <property type="protein sequence ID" value="AEO71439.1"/>
    <property type="molecule type" value="Genomic_DNA"/>
</dbReference>
<dbReference type="Gene3D" id="3.40.50.300">
    <property type="entry name" value="P-loop containing nucleotide triphosphate hydrolases"/>
    <property type="match status" value="1"/>
</dbReference>
<dbReference type="KEGG" id="ttt:THITE_2123787"/>
<dbReference type="PANTHER" id="PTHR24072">
    <property type="entry name" value="RHO FAMILY GTPASE"/>
    <property type="match status" value="1"/>
</dbReference>
<dbReference type="InterPro" id="IPR001806">
    <property type="entry name" value="Small_GTPase"/>
</dbReference>
<dbReference type="HOGENOM" id="CLU_041217_21_4_1"/>
<dbReference type="PRINTS" id="PR00449">
    <property type="entry name" value="RASTRNSFRMNG"/>
</dbReference>
<dbReference type="eggNOG" id="KOG0393">
    <property type="taxonomic scope" value="Eukaryota"/>
</dbReference>
<keyword evidence="2" id="KW-0342">GTP-binding</keyword>
<dbReference type="InterPro" id="IPR003578">
    <property type="entry name" value="Small_GTPase_Rho"/>
</dbReference>
<evidence type="ECO:0000256" key="2">
    <source>
        <dbReference type="ARBA" id="ARBA00023134"/>
    </source>
</evidence>
<sequence length="215" mass="24097">MEEHTVTILLLGDERCGKSTLLSGISQGRENLGGKAPITLLRDMDQPFVFNIRSRRGQYRFEFHDTSSPENWRLLRPDMVILCYDISQRLSLINLQRVVCASLFPPLLPPDLLSSCDLSVKQWIKEVRTVFPSSDVLPVLVLGLKRDLRSEDDPNGIIYPQEGYRVAQEMRADKYMECSAVTGELMAEVFEDICTTALKTTTPEGGQSQGGCAVL</sequence>
<keyword evidence="1" id="KW-0547">Nucleotide-binding</keyword>
<protein>
    <recommendedName>
        <fullName evidence="5">P-loop containing nucleoside triphosphate hydrolase protein</fullName>
    </recommendedName>
</protein>
<accession>G2RHX7</accession>
<dbReference type="RefSeq" id="XP_003657775.1">
    <property type="nucleotide sequence ID" value="XM_003657727.1"/>
</dbReference>
<dbReference type="SMART" id="SM00174">
    <property type="entry name" value="RHO"/>
    <property type="match status" value="1"/>
</dbReference>
<proteinExistence type="predicted"/>
<dbReference type="GO" id="GO:0005525">
    <property type="term" value="F:GTP binding"/>
    <property type="evidence" value="ECO:0007669"/>
    <property type="project" value="UniProtKB-KW"/>
</dbReference>
<name>G2RHX7_THETT</name>